<dbReference type="AlphaFoldDB" id="A0A125W9S2"/>
<evidence type="ECO:0008006" key="4">
    <source>
        <dbReference type="Google" id="ProtNLM"/>
    </source>
</evidence>
<feature type="chain" id="PRO_5039398368" description="Bacteriocin, lactococcin 972 family" evidence="1">
    <location>
        <begin position="20"/>
        <end position="66"/>
    </location>
</feature>
<organism evidence="2 3">
    <name type="scientific">Enterococcus faecalis TX4248</name>
    <dbReference type="NCBI Taxonomy" id="749495"/>
    <lineage>
        <taxon>Bacteria</taxon>
        <taxon>Bacillati</taxon>
        <taxon>Bacillota</taxon>
        <taxon>Bacilli</taxon>
        <taxon>Lactobacillales</taxon>
        <taxon>Enterococcaceae</taxon>
        <taxon>Enterococcus</taxon>
    </lineage>
</organism>
<comment type="caution">
    <text evidence="2">The sequence shown here is derived from an EMBL/GenBank/DDBJ whole genome shotgun (WGS) entry which is preliminary data.</text>
</comment>
<name>A0A125W9S2_ENTFL</name>
<dbReference type="Proteomes" id="UP000004846">
    <property type="component" value="Unassembled WGS sequence"/>
</dbReference>
<keyword evidence="1" id="KW-0732">Signal</keyword>
<evidence type="ECO:0000313" key="3">
    <source>
        <dbReference type="Proteomes" id="UP000004846"/>
    </source>
</evidence>
<accession>A0A125W9S2</accession>
<dbReference type="HOGENOM" id="CLU_2824431_0_0_9"/>
<dbReference type="RefSeq" id="WP_002364281.1">
    <property type="nucleotide sequence ID" value="NZ_GL454413.1"/>
</dbReference>
<evidence type="ECO:0000313" key="2">
    <source>
        <dbReference type="EMBL" id="EFM84033.1"/>
    </source>
</evidence>
<proteinExistence type="predicted"/>
<reference evidence="3" key="1">
    <citation type="submission" date="2010-07" db="EMBL/GenBank/DDBJ databases">
        <authorList>
            <person name="Weinstock G."/>
            <person name="Sodergren E."/>
            <person name="Clifton S."/>
            <person name="Fulton L."/>
            <person name="Fulton B."/>
            <person name="Courtney L."/>
            <person name="Fronick C."/>
            <person name="Harrison M."/>
            <person name="Strong C."/>
            <person name="Farmer C."/>
            <person name="Delahaunty K."/>
            <person name="Markovic C."/>
            <person name="Hall O."/>
            <person name="Minx P."/>
            <person name="Tomlinson C."/>
            <person name="Mitreva M."/>
            <person name="Hou S."/>
            <person name="Chen J."/>
            <person name="Wollam A."/>
            <person name="Pepin K.H."/>
            <person name="Johnson M."/>
            <person name="Bhonagiri V."/>
            <person name="Zhang X."/>
            <person name="Suruliraj S."/>
            <person name="Warren W."/>
            <person name="Chinwalla A."/>
            <person name="Mardis E.R."/>
            <person name="Wilson R.K."/>
        </authorList>
    </citation>
    <scope>NUCLEOTIDE SEQUENCE [LARGE SCALE GENOMIC DNA]</scope>
    <source>
        <strain evidence="3">TX4248</strain>
    </source>
</reference>
<dbReference type="EMBL" id="AEBR01000007">
    <property type="protein sequence ID" value="EFM84033.1"/>
    <property type="molecule type" value="Genomic_DNA"/>
</dbReference>
<sequence>MKKLLVLILGVSFISVALSSTTEASAREWDSIECQPGFYWKKGGWTAGGYHKAGGFCIPMHTRWTK</sequence>
<feature type="signal peptide" evidence="1">
    <location>
        <begin position="1"/>
        <end position="19"/>
    </location>
</feature>
<evidence type="ECO:0000256" key="1">
    <source>
        <dbReference type="SAM" id="SignalP"/>
    </source>
</evidence>
<gene>
    <name evidence="2" type="ORF">HMPREF9498_00317</name>
</gene>
<protein>
    <recommendedName>
        <fullName evidence="4">Bacteriocin, lactococcin 972 family</fullName>
    </recommendedName>
</protein>